<dbReference type="SUPFAM" id="SSF47413">
    <property type="entry name" value="lambda repressor-like DNA-binding domains"/>
    <property type="match status" value="1"/>
</dbReference>
<feature type="domain" description="HTH cro/C1-type" evidence="2">
    <location>
        <begin position="56"/>
        <end position="101"/>
    </location>
</feature>
<dbReference type="InterPro" id="IPR001387">
    <property type="entry name" value="Cro/C1-type_HTH"/>
</dbReference>
<keyword evidence="4" id="KW-1185">Reference proteome</keyword>
<gene>
    <name evidence="3" type="ORF">JI742_07520</name>
</gene>
<evidence type="ECO:0000313" key="4">
    <source>
        <dbReference type="Proteomes" id="UP000643207"/>
    </source>
</evidence>
<name>A0A9X0XHL8_9BURK</name>
<evidence type="ECO:0000259" key="2">
    <source>
        <dbReference type="PROSITE" id="PS50943"/>
    </source>
</evidence>
<protein>
    <submittedName>
        <fullName evidence="3">Helix-turn-helix transcriptional regulator</fullName>
    </submittedName>
</protein>
<dbReference type="InterPro" id="IPR010982">
    <property type="entry name" value="Lambda_DNA-bd_dom_sf"/>
</dbReference>
<feature type="region of interest" description="Disordered" evidence="1">
    <location>
        <begin position="1"/>
        <end position="28"/>
    </location>
</feature>
<sequence length="206" mass="23062">MHMHAQQDIDAMHRKSHTGHPQETPAQRVTRLYATEGGPLIGWLYDECRRRGQEFREMAAALGVTYGYINQLRSGIRQVRQISDDFAVRCANYLGVPPVVVKMVAGRIPMSDFVHPREPLQDAIDRAMARMLDDPAARHILPADMSGLSLDAKQSLVAMYQECTGHDLLGACQLPELVRWLQRAAMIHDESEAEAVRGHRDLVAVG</sequence>
<dbReference type="GO" id="GO:0003677">
    <property type="term" value="F:DNA binding"/>
    <property type="evidence" value="ECO:0007669"/>
    <property type="project" value="InterPro"/>
</dbReference>
<dbReference type="CDD" id="cd00093">
    <property type="entry name" value="HTH_XRE"/>
    <property type="match status" value="1"/>
</dbReference>
<dbReference type="PROSITE" id="PS50943">
    <property type="entry name" value="HTH_CROC1"/>
    <property type="match status" value="1"/>
</dbReference>
<dbReference type="EMBL" id="JAERRA010000001">
    <property type="protein sequence ID" value="MBL0719735.1"/>
    <property type="molecule type" value="Genomic_DNA"/>
</dbReference>
<organism evidence="3 4">
    <name type="scientific">Aquariibacter lacus</name>
    <dbReference type="NCBI Taxonomy" id="2801332"/>
    <lineage>
        <taxon>Bacteria</taxon>
        <taxon>Pseudomonadati</taxon>
        <taxon>Pseudomonadota</taxon>
        <taxon>Betaproteobacteria</taxon>
        <taxon>Burkholderiales</taxon>
        <taxon>Sphaerotilaceae</taxon>
        <taxon>Aquariibacter</taxon>
    </lineage>
</organism>
<comment type="caution">
    <text evidence="3">The sequence shown here is derived from an EMBL/GenBank/DDBJ whole genome shotgun (WGS) entry which is preliminary data.</text>
</comment>
<evidence type="ECO:0000256" key="1">
    <source>
        <dbReference type="SAM" id="MobiDB-lite"/>
    </source>
</evidence>
<reference evidence="3 4" key="1">
    <citation type="submission" date="2021-01" db="EMBL/GenBank/DDBJ databases">
        <title>Piscinibacter sp. Jin2 Genome sequencing and assembly.</title>
        <authorList>
            <person name="Kim I."/>
        </authorList>
    </citation>
    <scope>NUCLEOTIDE SEQUENCE [LARGE SCALE GENOMIC DNA]</scope>
    <source>
        <strain evidence="3 4">Jin2</strain>
    </source>
</reference>
<dbReference type="Proteomes" id="UP000643207">
    <property type="component" value="Unassembled WGS sequence"/>
</dbReference>
<proteinExistence type="predicted"/>
<evidence type="ECO:0000313" key="3">
    <source>
        <dbReference type="EMBL" id="MBL0719735.1"/>
    </source>
</evidence>
<dbReference type="AlphaFoldDB" id="A0A9X0XHL8"/>
<accession>A0A9X0XHL8</accession>
<feature type="compositionally biased region" description="Basic and acidic residues" evidence="1">
    <location>
        <begin position="1"/>
        <end position="13"/>
    </location>
</feature>